<dbReference type="EMBL" id="CP002376">
    <property type="protein sequence ID" value="AEZ60203.1"/>
    <property type="molecule type" value="Genomic_DNA"/>
</dbReference>
<keyword evidence="1" id="KW-0472">Membrane</keyword>
<keyword evidence="1" id="KW-1133">Transmembrane helix</keyword>
<gene>
    <name evidence="2" type="ordered locus">TPEGAU_0928</name>
</gene>
<keyword evidence="2" id="KW-0449">Lipoprotein</keyword>
<proteinExistence type="predicted"/>
<dbReference type="AlphaFoldDB" id="A0AAU8Q3C9"/>
<dbReference type="KEGG" id="tpg:TPEGAU_0928"/>
<accession>A0AAU8Q3C9</accession>
<organism evidence="2 3">
    <name type="scientific">Treponema pallidum subsp. pertenue (strain Gauthier)</name>
    <dbReference type="NCBI Taxonomy" id="491080"/>
    <lineage>
        <taxon>Bacteria</taxon>
        <taxon>Pseudomonadati</taxon>
        <taxon>Spirochaetota</taxon>
        <taxon>Spirochaetia</taxon>
        <taxon>Spirochaetales</taxon>
        <taxon>Treponemataceae</taxon>
        <taxon>Treponema</taxon>
    </lineage>
</organism>
<evidence type="ECO:0000313" key="3">
    <source>
        <dbReference type="Proteomes" id="UP000008192"/>
    </source>
</evidence>
<keyword evidence="1" id="KW-0812">Transmembrane</keyword>
<evidence type="ECO:0000313" key="2">
    <source>
        <dbReference type="EMBL" id="AEZ60203.1"/>
    </source>
</evidence>
<feature type="transmembrane region" description="Helical" evidence="1">
    <location>
        <begin position="12"/>
        <end position="33"/>
    </location>
</feature>
<name>A0AAU8Q3C9_TREPG</name>
<sequence>MKSFYFGRGALASTGGCVVLAVAALMFVFLPALSGGGHGHVRLGSWGGVALTNAPDSLFSQQYSALAQTAERYNLYPKDAQEREGMDRRVLRAAFRAAVVQLAGTEQTKQSGFTLSEELLDREVLSFYADADGTYSPQRYQDTPEHVRLSQRKKMRDSLLSDQYLYHLFGKETGRGGLKLNSRELRFVQDMAKKERSFRYVVLGEERFPAERVSAYGKEHAHLFTLHHLSLLTYSSEEDARRTARALEKRELSFEDAVATGSTKVGTDATGKMTHSYRSDVNEFFPDAQDLDTVLRTAVGALSPVVKIERGFAIVRTDAEPSAPDFSDAATRERVFAHMARVERGTIERFLEEEAHTFSTRAKQGGFTAAAQSLNLDVHTSRSFPINFGNVDVLPALPRQSDPPLARIAYDEKFFSTAFALLPGQVSDPLILDSSVVLLQLHEEKSVDESVLATTGDSYAHHVRTWYPGYPLALLNTAKMPWAQESVVDTILAHPSFKDTFDNIFRR</sequence>
<protein>
    <submittedName>
        <fullName evidence="2">Probable lipoprotein</fullName>
    </submittedName>
</protein>
<evidence type="ECO:0000256" key="1">
    <source>
        <dbReference type="SAM" id="Phobius"/>
    </source>
</evidence>
<reference evidence="3" key="1">
    <citation type="journal article" date="2012" name="PLoS Negl. Trop. Dis.">
        <title>Whole genome sequences of three Treponema pallidum ssp. pertenue strains: yaws and syphilis treponemes differ in less than 0.2% of the genome sequence.</title>
        <authorList>
            <person name="Cejkova D."/>
            <person name="Zobanikova M."/>
            <person name="Chen L."/>
            <person name="Pospisilova P."/>
            <person name="Strouhal M."/>
            <person name="Qin X."/>
            <person name="Mikalova L."/>
            <person name="Norris S.J."/>
            <person name="Muzny D.M."/>
            <person name="Gibbs R.A."/>
            <person name="Fulton L.L."/>
            <person name="Sodergren E."/>
            <person name="Weinstock G.M."/>
            <person name="Smajs D."/>
        </authorList>
    </citation>
    <scope>NUCLEOTIDE SEQUENCE [LARGE SCALE GENOMIC DNA]</scope>
    <source>
        <strain evidence="3">Gauthier</strain>
    </source>
</reference>
<dbReference type="Proteomes" id="UP000008192">
    <property type="component" value="Chromosome"/>
</dbReference>